<name>A0A140L659_9FIRM</name>
<evidence type="ECO:0000259" key="4">
    <source>
        <dbReference type="PROSITE" id="PS51986"/>
    </source>
</evidence>
<keyword evidence="7" id="KW-1185">Reference proteome</keyword>
<feature type="domain" description="GS catalytic" evidence="5">
    <location>
        <begin position="157"/>
        <end position="587"/>
    </location>
</feature>
<gene>
    <name evidence="6" type="primary">glnA_2</name>
    <name evidence="6" type="ORF">AN618_17060</name>
</gene>
<keyword evidence="6" id="KW-0436">Ligase</keyword>
<dbReference type="Gene3D" id="3.30.590.10">
    <property type="entry name" value="Glutamine synthetase/guanido kinase, catalytic domain"/>
    <property type="match status" value="1"/>
</dbReference>
<dbReference type="SUPFAM" id="SSF55931">
    <property type="entry name" value="Glutamine synthetase/guanido kinase"/>
    <property type="match status" value="1"/>
</dbReference>
<dbReference type="PROSITE" id="PS51986">
    <property type="entry name" value="GS_BETA_GRASP"/>
    <property type="match status" value="1"/>
</dbReference>
<dbReference type="PROSITE" id="PS51987">
    <property type="entry name" value="GS_CATALYTIC"/>
    <property type="match status" value="1"/>
</dbReference>
<dbReference type="RefSeq" id="WP_066353891.1">
    <property type="nucleotide sequence ID" value="NZ_LOED01000022.1"/>
</dbReference>
<evidence type="ECO:0000256" key="3">
    <source>
        <dbReference type="SAM" id="Coils"/>
    </source>
</evidence>
<dbReference type="GO" id="GO:0004356">
    <property type="term" value="F:glutamine synthetase activity"/>
    <property type="evidence" value="ECO:0007669"/>
    <property type="project" value="UniProtKB-EC"/>
</dbReference>
<feature type="domain" description="GS beta-grasp" evidence="4">
    <location>
        <begin position="63"/>
        <end position="152"/>
    </location>
</feature>
<dbReference type="Gene3D" id="1.20.120.1560">
    <property type="match status" value="1"/>
</dbReference>
<dbReference type="InterPro" id="IPR027303">
    <property type="entry name" value="Gln_synth_gly_rich_site"/>
</dbReference>
<dbReference type="Pfam" id="PF00120">
    <property type="entry name" value="Gln-synt_C"/>
    <property type="match status" value="1"/>
</dbReference>
<evidence type="ECO:0000313" key="7">
    <source>
        <dbReference type="Proteomes" id="UP000070427"/>
    </source>
</evidence>
<comment type="caution">
    <text evidence="6">The sequence shown here is derived from an EMBL/GenBank/DDBJ whole genome shotgun (WGS) entry which is preliminary data.</text>
</comment>
<dbReference type="GO" id="GO:0006542">
    <property type="term" value="P:glutamine biosynthetic process"/>
    <property type="evidence" value="ECO:0007669"/>
    <property type="project" value="InterPro"/>
</dbReference>
<dbReference type="EC" id="6.3.1.2" evidence="6"/>
<dbReference type="PATRIC" id="fig|520764.3.peg.1834"/>
<dbReference type="InterPro" id="IPR052725">
    <property type="entry name" value="GS_Type-3"/>
</dbReference>
<reference evidence="6 7" key="1">
    <citation type="submission" date="2015-12" db="EMBL/GenBank/DDBJ databases">
        <title>Draft genome sequnece of Fervidicola ferrireducens strain Y170.</title>
        <authorList>
            <person name="Patel B.K."/>
        </authorList>
    </citation>
    <scope>NUCLEOTIDE SEQUENCE [LARGE SCALE GENOMIC DNA]</scope>
    <source>
        <strain evidence="6 7">Y170</strain>
    </source>
</reference>
<dbReference type="PANTHER" id="PTHR42974">
    <property type="entry name" value="GLUTAMINE SYNTHETASE"/>
    <property type="match status" value="1"/>
</dbReference>
<keyword evidence="3" id="KW-0175">Coiled coil</keyword>
<feature type="coiled-coil region" evidence="3">
    <location>
        <begin position="621"/>
        <end position="655"/>
    </location>
</feature>
<dbReference type="InParanoid" id="A0A140L659"/>
<evidence type="ECO:0000313" key="6">
    <source>
        <dbReference type="EMBL" id="KXG76034.1"/>
    </source>
</evidence>
<dbReference type="PANTHER" id="PTHR42974:SF1">
    <property type="entry name" value="TYPE-3 GLUTAMINE SYNTHETASE"/>
    <property type="match status" value="1"/>
</dbReference>
<dbReference type="Pfam" id="PF12437">
    <property type="entry name" value="GSIII_N"/>
    <property type="match status" value="1"/>
</dbReference>
<sequence length="698" mass="77845">MENTFRETFGKNVFNDAVMKERLPEATYRVLKKTIDEGIPLEPSVAEVVANAMKDWAIEKGATHFAHWFQPLTGVTAEKRNSFISPTQDGKVIAEFSGKELIKGEPDASSFPSGGLRTTFEARGYTAWDCTSPAFIMDNTLYIPTAFCSYTGEALDLKIPLLRSMEALSKQALRVLRLFGNNTAKKVVATVGPEQEYFLIDKKMYEKRKDLILTGRTLFGARSPKGQEMEDHYFASIKERISAFMKELDEELWKLGIPAKTKHNEVAPSQYELATVYNTANIASDHNQLTMELMKKVALRHGLVCLLHEKPFTGINGSGKHINWSMSTDDGQNLLEPGHTPHENAQFLVFLCAVIKAIDEYADLVRVSAATPGNDHRLGANEAPPAIVSIFLGEQLTDILEQIENGVAATSKNGGVLKIGVSTLPTLWKDTTDRNRTSPFAFTGNKFEFRMVGSSSSIATACFVLNTIVAEALSQIADRLEKTSNFDEEVQALLQEIVKKHKKIIFNGDGYSEEWGKEAERRGLPNIRTTVDAIPALIKEKNVKLMEKHGVLNRRELESRYKVMLENYIKTINIEALTMIDMAKRQILPAAIDFATKIAESINSVRATGLNADVSAQSELLEEVSSLIGEFKKNITELEKAVDEASNVNNDLYGKACYYRNVVFNKMCILREIGDKLENIVDAELWPLPTYAEMLFGV</sequence>
<dbReference type="PROSITE" id="PS00181">
    <property type="entry name" value="GLNA_ATP"/>
    <property type="match status" value="1"/>
</dbReference>
<dbReference type="InterPro" id="IPR008146">
    <property type="entry name" value="Gln_synth_cat_dom"/>
</dbReference>
<dbReference type="EMBL" id="LOED01000022">
    <property type="protein sequence ID" value="KXG76034.1"/>
    <property type="molecule type" value="Genomic_DNA"/>
</dbReference>
<proteinExistence type="inferred from homology"/>
<evidence type="ECO:0000259" key="5">
    <source>
        <dbReference type="PROSITE" id="PS51987"/>
    </source>
</evidence>
<protein>
    <submittedName>
        <fullName evidence="6">Glutamine synthetase</fullName>
        <ecNumber evidence="6">6.3.1.2</ecNumber>
    </submittedName>
</protein>
<accession>A0A140L659</accession>
<dbReference type="Pfam" id="PF18318">
    <property type="entry name" value="Gln-synt_C-ter"/>
    <property type="match status" value="1"/>
</dbReference>
<evidence type="ECO:0000256" key="2">
    <source>
        <dbReference type="RuleBase" id="RU000384"/>
    </source>
</evidence>
<organism evidence="6 7">
    <name type="scientific">Fervidicola ferrireducens</name>
    <dbReference type="NCBI Taxonomy" id="520764"/>
    <lineage>
        <taxon>Bacteria</taxon>
        <taxon>Bacillati</taxon>
        <taxon>Bacillota</taxon>
        <taxon>Clostridia</taxon>
        <taxon>Thermosediminibacterales</taxon>
        <taxon>Thermosediminibacteraceae</taxon>
        <taxon>Fervidicola</taxon>
    </lineage>
</organism>
<comment type="similarity">
    <text evidence="1 2">Belongs to the glutamine synthetase family.</text>
</comment>
<dbReference type="Proteomes" id="UP000070427">
    <property type="component" value="Unassembled WGS sequence"/>
</dbReference>
<dbReference type="InterPro" id="IPR008147">
    <property type="entry name" value="Gln_synt_N"/>
</dbReference>
<dbReference type="AlphaFoldDB" id="A0A140L659"/>
<dbReference type="InterPro" id="IPR022147">
    <property type="entry name" value="GSIII_N"/>
</dbReference>
<dbReference type="SMART" id="SM01230">
    <property type="entry name" value="Gln-synt_C"/>
    <property type="match status" value="1"/>
</dbReference>
<evidence type="ECO:0000256" key="1">
    <source>
        <dbReference type="PROSITE-ProRule" id="PRU01330"/>
    </source>
</evidence>
<dbReference type="InterPro" id="IPR040577">
    <property type="entry name" value="Gln-synt_C"/>
</dbReference>
<dbReference type="STRING" id="520764.AN618_17060"/>
<dbReference type="InterPro" id="IPR014746">
    <property type="entry name" value="Gln_synth/guanido_kin_cat_dom"/>
</dbReference>